<dbReference type="NCBIfam" id="TIGR04409">
    <property type="entry name" value="LptC_YrbK"/>
    <property type="match status" value="1"/>
</dbReference>
<proteinExistence type="predicted"/>
<reference evidence="2" key="1">
    <citation type="journal article" date="2019" name="Int. J. Syst. Evol. Microbiol.">
        <title>The Global Catalogue of Microorganisms (GCM) 10K type strain sequencing project: providing services to taxonomists for standard genome sequencing and annotation.</title>
        <authorList>
            <consortium name="The Broad Institute Genomics Platform"/>
            <consortium name="The Broad Institute Genome Sequencing Center for Infectious Disease"/>
            <person name="Wu L."/>
            <person name="Ma J."/>
        </authorList>
    </citation>
    <scope>NUCLEOTIDE SEQUENCE [LARGE SCALE GENOMIC DNA]</scope>
    <source>
        <strain evidence="2">KCTC 42247</strain>
    </source>
</reference>
<evidence type="ECO:0000313" key="1">
    <source>
        <dbReference type="EMBL" id="MFD2743490.1"/>
    </source>
</evidence>
<dbReference type="Gene3D" id="2.60.450.10">
    <property type="entry name" value="Lipopolysaccharide (LPS) transport protein A like domain"/>
    <property type="match status" value="1"/>
</dbReference>
<sequence>MKRPQIWRNWLFITGLALGLLSLSSACENDMRDIERIASIPEEEAVDVSLQVTVTYSDSAKVKAVMTAPEMRVYHDSTNNSEFNKGVEIIFYDENLQETQRIKSNYALLRQSEQLTEFRDDVVITKADGSVIKTEELFYDEKNQKYYNTVPIIFFFSDERGNQAANSFSADANFVRIDMESPTGYWITRDNNLFPSSGF</sequence>
<organism evidence="1 2">
    <name type="scientific">Sphingobacterium populi</name>
    <dbReference type="NCBI Taxonomy" id="1812824"/>
    <lineage>
        <taxon>Bacteria</taxon>
        <taxon>Pseudomonadati</taxon>
        <taxon>Bacteroidota</taxon>
        <taxon>Sphingobacteriia</taxon>
        <taxon>Sphingobacteriales</taxon>
        <taxon>Sphingobacteriaceae</taxon>
        <taxon>Sphingobacterium</taxon>
    </lineage>
</organism>
<dbReference type="InterPro" id="IPR026265">
    <property type="entry name" value="LptC"/>
</dbReference>
<dbReference type="EMBL" id="JBHUMB010000007">
    <property type="protein sequence ID" value="MFD2743490.1"/>
    <property type="molecule type" value="Genomic_DNA"/>
</dbReference>
<dbReference type="InterPro" id="IPR010664">
    <property type="entry name" value="LipoPS_assembly_LptC-rel"/>
</dbReference>
<evidence type="ECO:0000313" key="2">
    <source>
        <dbReference type="Proteomes" id="UP001597418"/>
    </source>
</evidence>
<name>A0ABW5UDZ1_9SPHI</name>
<gene>
    <name evidence="1" type="primary">lptC</name>
    <name evidence="1" type="ORF">ACFSQ6_08780</name>
</gene>
<dbReference type="Proteomes" id="UP001597418">
    <property type="component" value="Unassembled WGS sequence"/>
</dbReference>
<dbReference type="RefSeq" id="WP_066757444.1">
    <property type="nucleotide sequence ID" value="NZ_JBHUMB010000007.1"/>
</dbReference>
<keyword evidence="2" id="KW-1185">Reference proteome</keyword>
<protein>
    <submittedName>
        <fullName evidence="1">LPS export ABC transporter periplasmic protein LptC</fullName>
    </submittedName>
</protein>
<accession>A0ABW5UDZ1</accession>
<dbReference type="Pfam" id="PF06835">
    <property type="entry name" value="LptC"/>
    <property type="match status" value="1"/>
</dbReference>
<comment type="caution">
    <text evidence="1">The sequence shown here is derived from an EMBL/GenBank/DDBJ whole genome shotgun (WGS) entry which is preliminary data.</text>
</comment>
<dbReference type="PROSITE" id="PS51257">
    <property type="entry name" value="PROKAR_LIPOPROTEIN"/>
    <property type="match status" value="1"/>
</dbReference>